<organism evidence="2 3">
    <name type="scientific">Owenia fusiformis</name>
    <name type="common">Polychaete worm</name>
    <dbReference type="NCBI Taxonomy" id="6347"/>
    <lineage>
        <taxon>Eukaryota</taxon>
        <taxon>Metazoa</taxon>
        <taxon>Spiralia</taxon>
        <taxon>Lophotrochozoa</taxon>
        <taxon>Annelida</taxon>
        <taxon>Polychaeta</taxon>
        <taxon>Sedentaria</taxon>
        <taxon>Canalipalpata</taxon>
        <taxon>Sabellida</taxon>
        <taxon>Oweniida</taxon>
        <taxon>Oweniidae</taxon>
        <taxon>Owenia</taxon>
    </lineage>
</organism>
<keyword evidence="3" id="KW-1185">Reference proteome</keyword>
<sequence length="316" mass="36301">MSSQGVPADGGHAQAMRNLQRVNNKNNIQELYLRRRLEGFNREQTHNISLIDKDKYDQYDFLKQIRKCESDLTMEHVKYFGKKSRNKRRDLKTPATPHPTRLPQQPTPSGNRGATNQDKLEDNRGHNKDLPEIMLRNDRRFLSTAPANHNRSEKPSEEAENEHINKRDIGTAPGRTRVGWMEPASDGLAKLSIDDNKTEHSSSRQNNIKSNQNDHLPPIIELADVGDIPPPTNYTSAGFGNEAVMMEVMAMKSPKKRKRRRPFEERLKSFYNNIEDLKVVQAETPPIWQQKRQWKLLTQGIKAALQDSSDDDCDEV</sequence>
<accession>A0A8J1XUM3</accession>
<feature type="region of interest" description="Disordered" evidence="1">
    <location>
        <begin position="1"/>
        <end position="21"/>
    </location>
</feature>
<feature type="compositionally biased region" description="Basic and acidic residues" evidence="1">
    <location>
        <begin position="192"/>
        <end position="202"/>
    </location>
</feature>
<dbReference type="Proteomes" id="UP000749559">
    <property type="component" value="Unassembled WGS sequence"/>
</dbReference>
<evidence type="ECO:0000313" key="3">
    <source>
        <dbReference type="Proteomes" id="UP000749559"/>
    </source>
</evidence>
<dbReference type="EMBL" id="CAIIXF020000006">
    <property type="protein sequence ID" value="CAH1785982.1"/>
    <property type="molecule type" value="Genomic_DNA"/>
</dbReference>
<feature type="compositionally biased region" description="Polar residues" evidence="1">
    <location>
        <begin position="203"/>
        <end position="214"/>
    </location>
</feature>
<comment type="caution">
    <text evidence="2">The sequence shown here is derived from an EMBL/GenBank/DDBJ whole genome shotgun (WGS) entry which is preliminary data.</text>
</comment>
<reference evidence="2" key="1">
    <citation type="submission" date="2022-03" db="EMBL/GenBank/DDBJ databases">
        <authorList>
            <person name="Martin C."/>
        </authorList>
    </citation>
    <scope>NUCLEOTIDE SEQUENCE</scope>
</reference>
<name>A0A8J1XUM3_OWEFU</name>
<feature type="compositionally biased region" description="Basic and acidic residues" evidence="1">
    <location>
        <begin position="150"/>
        <end position="169"/>
    </location>
</feature>
<protein>
    <submittedName>
        <fullName evidence="2">Uncharacterized protein</fullName>
    </submittedName>
</protein>
<gene>
    <name evidence="2" type="ORF">OFUS_LOCUS11960</name>
</gene>
<feature type="region of interest" description="Disordered" evidence="1">
    <location>
        <begin position="80"/>
        <end position="214"/>
    </location>
</feature>
<dbReference type="OrthoDB" id="6085994at2759"/>
<feature type="compositionally biased region" description="Basic and acidic residues" evidence="1">
    <location>
        <begin position="118"/>
        <end position="141"/>
    </location>
</feature>
<feature type="compositionally biased region" description="Basic residues" evidence="1">
    <location>
        <begin position="80"/>
        <end position="90"/>
    </location>
</feature>
<feature type="compositionally biased region" description="Polar residues" evidence="1">
    <location>
        <begin position="102"/>
        <end position="117"/>
    </location>
</feature>
<dbReference type="AlphaFoldDB" id="A0A8J1XUM3"/>
<evidence type="ECO:0000313" key="2">
    <source>
        <dbReference type="EMBL" id="CAH1785982.1"/>
    </source>
</evidence>
<evidence type="ECO:0000256" key="1">
    <source>
        <dbReference type="SAM" id="MobiDB-lite"/>
    </source>
</evidence>
<proteinExistence type="predicted"/>